<dbReference type="EMBL" id="CAJDYZ010005304">
    <property type="protein sequence ID" value="CAD1472398.1"/>
    <property type="molecule type" value="Genomic_DNA"/>
</dbReference>
<comment type="caution">
    <text evidence="1">The sequence shown here is derived from an EMBL/GenBank/DDBJ whole genome shotgun (WGS) entry which is preliminary data.</text>
</comment>
<feature type="non-terminal residue" evidence="1">
    <location>
        <position position="1"/>
    </location>
</feature>
<dbReference type="AlphaFoldDB" id="A0A6V7H308"/>
<dbReference type="Proteomes" id="UP000752696">
    <property type="component" value="Unassembled WGS sequence"/>
</dbReference>
<reference evidence="1" key="1">
    <citation type="submission" date="2020-07" db="EMBL/GenBank/DDBJ databases">
        <authorList>
            <person name="Nazaruddin N."/>
        </authorList>
    </citation>
    <scope>NUCLEOTIDE SEQUENCE</scope>
</reference>
<evidence type="ECO:0000313" key="2">
    <source>
        <dbReference type="Proteomes" id="UP000752696"/>
    </source>
</evidence>
<keyword evidence="2" id="KW-1185">Reference proteome</keyword>
<gene>
    <name evidence="1" type="ORF">MHI_LOCUS296241</name>
</gene>
<proteinExistence type="predicted"/>
<name>A0A6V7H308_9HYME</name>
<organism evidence="1 2">
    <name type="scientific">Heterotrigona itama</name>
    <dbReference type="NCBI Taxonomy" id="395501"/>
    <lineage>
        <taxon>Eukaryota</taxon>
        <taxon>Metazoa</taxon>
        <taxon>Ecdysozoa</taxon>
        <taxon>Arthropoda</taxon>
        <taxon>Hexapoda</taxon>
        <taxon>Insecta</taxon>
        <taxon>Pterygota</taxon>
        <taxon>Neoptera</taxon>
        <taxon>Endopterygota</taxon>
        <taxon>Hymenoptera</taxon>
        <taxon>Apocrita</taxon>
        <taxon>Aculeata</taxon>
        <taxon>Apoidea</taxon>
        <taxon>Anthophila</taxon>
        <taxon>Apidae</taxon>
        <taxon>Heterotrigona</taxon>
    </lineage>
</organism>
<protein>
    <submittedName>
        <fullName evidence="1">Uncharacterized protein</fullName>
    </submittedName>
</protein>
<sequence length="102" mass="12153">MLPINRNSLKTYTLNALRMENRVYNGDFFIETINVFNQNQEMAPQSKIYAGNAVQYKINFSKYQQGLSVLRHLHYRVYIAERVAEFNKQQNSIDIQDVRKYQ</sequence>
<evidence type="ECO:0000313" key="1">
    <source>
        <dbReference type="EMBL" id="CAD1472398.1"/>
    </source>
</evidence>
<accession>A0A6V7H308</accession>